<evidence type="ECO:0000313" key="5">
    <source>
        <dbReference type="Proteomes" id="UP000193964"/>
    </source>
</evidence>
<proteinExistence type="predicted"/>
<keyword evidence="1" id="KW-0175">Coiled coil</keyword>
<feature type="compositionally biased region" description="Basic and acidic residues" evidence="2">
    <location>
        <begin position="380"/>
        <end position="423"/>
    </location>
</feature>
<reference evidence="4 5" key="1">
    <citation type="submission" date="2016-01" db="EMBL/GenBank/DDBJ databases">
        <title>The new phylogeny of the genus Mycobacterium.</title>
        <authorList>
            <person name="Tarcisio F."/>
            <person name="Conor M."/>
            <person name="Antonella G."/>
            <person name="Elisabetta G."/>
            <person name="Giulia F.S."/>
            <person name="Sara T."/>
            <person name="Anna F."/>
            <person name="Clotilde B."/>
            <person name="Roberto B."/>
            <person name="Veronica D.S."/>
            <person name="Fabio R."/>
            <person name="Monica P."/>
            <person name="Olivier J."/>
            <person name="Enrico T."/>
            <person name="Nicola S."/>
        </authorList>
    </citation>
    <scope>NUCLEOTIDE SEQUENCE [LARGE SCALE GENOMIC DNA]</scope>
    <source>
        <strain evidence="4 5">ATCC 700010</strain>
    </source>
</reference>
<feature type="chain" id="PRO_5038960662" description="PE-PPE domain-containing protein" evidence="3">
    <location>
        <begin position="22"/>
        <end position="423"/>
    </location>
</feature>
<dbReference type="Proteomes" id="UP000193964">
    <property type="component" value="Unassembled WGS sequence"/>
</dbReference>
<evidence type="ECO:0000256" key="1">
    <source>
        <dbReference type="SAM" id="Coils"/>
    </source>
</evidence>
<feature type="signal peptide" evidence="3">
    <location>
        <begin position="1"/>
        <end position="21"/>
    </location>
</feature>
<feature type="coiled-coil region" evidence="1">
    <location>
        <begin position="297"/>
        <end position="342"/>
    </location>
</feature>
<sequence length="423" mass="44832">MALKPYITTGTALLSAAAVVAATPSLFVPNEEVAIAAPSAAPAPTTNKLSVEQYNLLAFSLAGAWDAFFEGYGGYYYQGVVPEVDENGEPVLDEDGNPVYVADPGNCSATGAVCHQGFTGLAYYASNELLPLGPIDDIFFEAGFTEFARIASVTVAATIDALDPTGRLDLTRRVEDLFAGGAALVVQNLINDNLPDTPLGEWTKGLNNAFFEEGVVGAFNYVVGNPFEVPDEEESSLVSTLVANVEGAEETSTEDPGVAKLNLGKLVSLKAEPETTPEATPADKVVEEAETPAETVKENVENAAATVQENIEKTTAAVQEQVDKTATAVEETTNEIQKTAEERRAKFQARVAERREKVRESLGLSSPKDSESESATSGSETKDTATKDADTKDAGSKESKPEKKTEKKADTKKAEKKSDSGDE</sequence>
<comment type="caution">
    <text evidence="4">The sequence shown here is derived from an EMBL/GenBank/DDBJ whole genome shotgun (WGS) entry which is preliminary data.</text>
</comment>
<gene>
    <name evidence="4" type="ORF">AWC31_21435</name>
</gene>
<dbReference type="EMBL" id="LQQA01000010">
    <property type="protein sequence ID" value="ORX16588.1"/>
    <property type="molecule type" value="Genomic_DNA"/>
</dbReference>
<dbReference type="Gene3D" id="1.20.120.20">
    <property type="entry name" value="Apolipoprotein"/>
    <property type="match status" value="1"/>
</dbReference>
<evidence type="ECO:0000256" key="2">
    <source>
        <dbReference type="SAM" id="MobiDB-lite"/>
    </source>
</evidence>
<organism evidence="4 5">
    <name type="scientific">Mycolicibacterium wolinskyi</name>
    <dbReference type="NCBI Taxonomy" id="59750"/>
    <lineage>
        <taxon>Bacteria</taxon>
        <taxon>Bacillati</taxon>
        <taxon>Actinomycetota</taxon>
        <taxon>Actinomycetes</taxon>
        <taxon>Mycobacteriales</taxon>
        <taxon>Mycobacteriaceae</taxon>
        <taxon>Mycolicibacterium</taxon>
    </lineage>
</organism>
<dbReference type="AlphaFoldDB" id="A0A1X2FE45"/>
<evidence type="ECO:0000256" key="3">
    <source>
        <dbReference type="SAM" id="SignalP"/>
    </source>
</evidence>
<name>A0A1X2FE45_9MYCO</name>
<accession>A0A1X2FE45</accession>
<feature type="region of interest" description="Disordered" evidence="2">
    <location>
        <begin position="352"/>
        <end position="423"/>
    </location>
</feature>
<protein>
    <recommendedName>
        <fullName evidence="6">PE-PPE domain-containing protein</fullName>
    </recommendedName>
</protein>
<evidence type="ECO:0008006" key="6">
    <source>
        <dbReference type="Google" id="ProtNLM"/>
    </source>
</evidence>
<dbReference type="OrthoDB" id="4739125at2"/>
<evidence type="ECO:0000313" key="4">
    <source>
        <dbReference type="EMBL" id="ORX16588.1"/>
    </source>
</evidence>
<keyword evidence="3" id="KW-0732">Signal</keyword>
<dbReference type="RefSeq" id="WP_085144175.1">
    <property type="nucleotide sequence ID" value="NZ_JACKUA010000014.1"/>
</dbReference>